<proteinExistence type="predicted"/>
<sequence>MNAAAQRRLTPWLMLGAIALAALLLALLLGVGRGVHWDEPRARAPLPPAGNSANLPQPLPLQQFALVWQKPLFAPDRKPTASAADGGSQLGDLELTGVILTPALRMALLHDRQADREVRLREGESLPDGSVELVEVRARSAIFDASGGRTELKLPAGAPIDPPRGADRNASGEGAAPSRSAPPVPPMPNRATPESPRESPAERLRQNIQKRRAARAAAANEGVR</sequence>
<feature type="compositionally biased region" description="Basic and acidic residues" evidence="1">
    <location>
        <begin position="195"/>
        <end position="205"/>
    </location>
</feature>
<feature type="region of interest" description="Disordered" evidence="1">
    <location>
        <begin position="151"/>
        <end position="224"/>
    </location>
</feature>
<evidence type="ECO:0000256" key="1">
    <source>
        <dbReference type="SAM" id="MobiDB-lite"/>
    </source>
</evidence>
<protein>
    <recommendedName>
        <fullName evidence="3">General secretion pathway protein GspN</fullName>
    </recommendedName>
</protein>
<evidence type="ECO:0008006" key="3">
    <source>
        <dbReference type="Google" id="ProtNLM"/>
    </source>
</evidence>
<dbReference type="RefSeq" id="WP_350016175.1">
    <property type="nucleotide sequence ID" value="NZ_CP157948.1"/>
</dbReference>
<dbReference type="AlphaFoldDB" id="A0AAU7QJZ8"/>
<feature type="compositionally biased region" description="Low complexity" evidence="1">
    <location>
        <begin position="215"/>
        <end position="224"/>
    </location>
</feature>
<accession>A0AAU7QJZ8</accession>
<dbReference type="EMBL" id="CP157948">
    <property type="protein sequence ID" value="XBS89852.1"/>
    <property type="molecule type" value="Genomic_DNA"/>
</dbReference>
<gene>
    <name evidence="2" type="ORF">ABNK63_15880</name>
</gene>
<name>A0AAU7QJZ8_9GAMM</name>
<reference evidence="2" key="1">
    <citation type="submission" date="2024-06" db="EMBL/GenBank/DDBJ databases">
        <authorList>
            <person name="Sun Y."/>
        </authorList>
    </citation>
    <scope>NUCLEOTIDE SEQUENCE</scope>
    <source>
        <strain evidence="2">IGA1.0</strain>
    </source>
</reference>
<evidence type="ECO:0000313" key="2">
    <source>
        <dbReference type="EMBL" id="XBS89852.1"/>
    </source>
</evidence>
<organism evidence="2">
    <name type="scientific">Rhodanobacter sp. IGA1.0</name>
    <dbReference type="NCBI Taxonomy" id="3158582"/>
    <lineage>
        <taxon>Bacteria</taxon>
        <taxon>Pseudomonadati</taxon>
        <taxon>Pseudomonadota</taxon>
        <taxon>Gammaproteobacteria</taxon>
        <taxon>Lysobacterales</taxon>
        <taxon>Rhodanobacteraceae</taxon>
        <taxon>Rhodanobacter</taxon>
    </lineage>
</organism>